<evidence type="ECO:0000313" key="11">
    <source>
        <dbReference type="EMBL" id="CAH1399800.1"/>
    </source>
</evidence>
<dbReference type="InterPro" id="IPR013525">
    <property type="entry name" value="ABC2_TM"/>
</dbReference>
<dbReference type="OrthoDB" id="66620at2759"/>
<dbReference type="Pfam" id="PF19055">
    <property type="entry name" value="ABC2_membrane_7"/>
    <property type="match status" value="1"/>
</dbReference>
<dbReference type="Pfam" id="PF00005">
    <property type="entry name" value="ABC_tran"/>
    <property type="match status" value="1"/>
</dbReference>
<evidence type="ECO:0000256" key="1">
    <source>
        <dbReference type="ARBA" id="ARBA00004141"/>
    </source>
</evidence>
<evidence type="ECO:0000313" key="12">
    <source>
        <dbReference type="Proteomes" id="UP001152798"/>
    </source>
</evidence>
<proteinExistence type="inferred from homology"/>
<dbReference type="Pfam" id="PF01061">
    <property type="entry name" value="ABC2_membrane"/>
    <property type="match status" value="1"/>
</dbReference>
<dbReference type="InterPro" id="IPR003439">
    <property type="entry name" value="ABC_transporter-like_ATP-bd"/>
</dbReference>
<keyword evidence="6" id="KW-0067">ATP-binding</keyword>
<evidence type="ECO:0000256" key="8">
    <source>
        <dbReference type="ARBA" id="ARBA00023136"/>
    </source>
</evidence>
<comment type="similarity">
    <text evidence="2">Belongs to the ABC transporter superfamily. ABCG family. Eye pigment precursor importer (TC 3.A.1.204) subfamily.</text>
</comment>
<name>A0A9P0HD74_NEZVI</name>
<organism evidence="11 12">
    <name type="scientific">Nezara viridula</name>
    <name type="common">Southern green stink bug</name>
    <name type="synonym">Cimex viridulus</name>
    <dbReference type="NCBI Taxonomy" id="85310"/>
    <lineage>
        <taxon>Eukaryota</taxon>
        <taxon>Metazoa</taxon>
        <taxon>Ecdysozoa</taxon>
        <taxon>Arthropoda</taxon>
        <taxon>Hexapoda</taxon>
        <taxon>Insecta</taxon>
        <taxon>Pterygota</taxon>
        <taxon>Neoptera</taxon>
        <taxon>Paraneoptera</taxon>
        <taxon>Hemiptera</taxon>
        <taxon>Heteroptera</taxon>
        <taxon>Panheteroptera</taxon>
        <taxon>Pentatomomorpha</taxon>
        <taxon>Pentatomoidea</taxon>
        <taxon>Pentatomidae</taxon>
        <taxon>Pentatominae</taxon>
        <taxon>Nezara</taxon>
    </lineage>
</organism>
<dbReference type="PROSITE" id="PS50893">
    <property type="entry name" value="ABC_TRANSPORTER_2"/>
    <property type="match status" value="1"/>
</dbReference>
<feature type="transmembrane region" description="Helical" evidence="9">
    <location>
        <begin position="435"/>
        <end position="460"/>
    </location>
</feature>
<keyword evidence="4 9" id="KW-0812">Transmembrane</keyword>
<protein>
    <recommendedName>
        <fullName evidence="10">ABC transporter domain-containing protein</fullName>
    </recommendedName>
</protein>
<dbReference type="InterPro" id="IPR027417">
    <property type="entry name" value="P-loop_NTPase"/>
</dbReference>
<dbReference type="InterPro" id="IPR017871">
    <property type="entry name" value="ABC_transporter-like_CS"/>
</dbReference>
<comment type="subcellular location">
    <subcellularLocation>
        <location evidence="1">Membrane</location>
        <topology evidence="1">Multi-pass membrane protein</topology>
    </subcellularLocation>
</comment>
<evidence type="ECO:0000256" key="5">
    <source>
        <dbReference type="ARBA" id="ARBA00022741"/>
    </source>
</evidence>
<evidence type="ECO:0000256" key="6">
    <source>
        <dbReference type="ARBA" id="ARBA00022840"/>
    </source>
</evidence>
<feature type="transmembrane region" description="Helical" evidence="9">
    <location>
        <begin position="400"/>
        <end position="423"/>
    </location>
</feature>
<gene>
    <name evidence="11" type="ORF">NEZAVI_LOCUS9176</name>
</gene>
<evidence type="ECO:0000256" key="3">
    <source>
        <dbReference type="ARBA" id="ARBA00022448"/>
    </source>
</evidence>
<dbReference type="GO" id="GO:0140359">
    <property type="term" value="F:ABC-type transporter activity"/>
    <property type="evidence" value="ECO:0007669"/>
    <property type="project" value="InterPro"/>
</dbReference>
<dbReference type="GO" id="GO:0016887">
    <property type="term" value="F:ATP hydrolysis activity"/>
    <property type="evidence" value="ECO:0007669"/>
    <property type="project" value="InterPro"/>
</dbReference>
<evidence type="ECO:0000259" key="10">
    <source>
        <dbReference type="PROSITE" id="PS50893"/>
    </source>
</evidence>
<evidence type="ECO:0000256" key="4">
    <source>
        <dbReference type="ARBA" id="ARBA00022692"/>
    </source>
</evidence>
<feature type="transmembrane region" description="Helical" evidence="9">
    <location>
        <begin position="550"/>
        <end position="572"/>
    </location>
</feature>
<feature type="transmembrane region" description="Helical" evidence="9">
    <location>
        <begin position="466"/>
        <end position="484"/>
    </location>
</feature>
<keyword evidence="8 9" id="KW-0472">Membrane</keyword>
<evidence type="ECO:0000256" key="2">
    <source>
        <dbReference type="ARBA" id="ARBA00005814"/>
    </source>
</evidence>
<feature type="transmembrane region" description="Helical" evidence="9">
    <location>
        <begin position="355"/>
        <end position="380"/>
    </location>
</feature>
<reference evidence="11" key="1">
    <citation type="submission" date="2022-01" db="EMBL/GenBank/DDBJ databases">
        <authorList>
            <person name="King R."/>
        </authorList>
    </citation>
    <scope>NUCLEOTIDE SEQUENCE</scope>
</reference>
<dbReference type="SMART" id="SM00382">
    <property type="entry name" value="AAA"/>
    <property type="match status" value="1"/>
</dbReference>
<dbReference type="InterPro" id="IPR003593">
    <property type="entry name" value="AAA+_ATPase"/>
</dbReference>
<evidence type="ECO:0000256" key="9">
    <source>
        <dbReference type="SAM" id="Phobius"/>
    </source>
</evidence>
<dbReference type="InterPro" id="IPR050352">
    <property type="entry name" value="ABCG_transporters"/>
</dbReference>
<keyword evidence="7 9" id="KW-1133">Transmembrane helix</keyword>
<dbReference type="FunFam" id="3.40.50.300:FF:001077">
    <property type="entry name" value="Uncharacterized protein, isoform A"/>
    <property type="match status" value="1"/>
</dbReference>
<dbReference type="Gene3D" id="3.40.50.300">
    <property type="entry name" value="P-loop containing nucleotide triphosphate hydrolases"/>
    <property type="match status" value="1"/>
</dbReference>
<dbReference type="Proteomes" id="UP001152798">
    <property type="component" value="Chromosome 4"/>
</dbReference>
<accession>A0A9P0HD74</accession>
<dbReference type="GO" id="GO:0005886">
    <property type="term" value="C:plasma membrane"/>
    <property type="evidence" value="ECO:0007669"/>
    <property type="project" value="TreeGrafter"/>
</dbReference>
<sequence>MDVWFEGLSCTSSQNGRRILDNVSGRFLSGELTAILGPSGAGKTTLLNAISGYRRVGISGEMAEGMRESGCYIGQIDLLAEMVTAGELMEFATTLKLPDTTPKQRTTIVEENLAKLGMGECYNTRTERLSGGQRRRLSIALELVNDPPVLFLDEPTSGLDNVSTGQMIRLLRELSRAGRTIVCTIHQPSASLFDLFDRVYFLAAGKCVYQGGAGHHLIDYLAAHNFVCPIHYNPADFVIEVTEDFLNIQELCKASKNGKISWYCKTDGSNKPQVLIKKQEGMKKKRFSKFKLFRDSRSHSHFWLQFWAIFYRLTLQLNRNKIGIYIQIFHHVACSVIIGVLFYDCGNDGDDPFNLVKFYMTVIVFYTYTQSIISILQYPFERKLVKREHFNQWYSLFPYYAAYTVTKACYMLPLLLMFVATSYGLSGHQWELGRFLLFLMVGVLTSSTAESLGLIIGTIFNVTNGSIVGPMTLTPIFGFAIYGIDFSRTIDPFMSLLLRTSFMRSARTLLFLVGYGLGRGKLECSMDTSHCIFNDPRVFIYQLNLEHVTLWYAIADLFLQALLYRIAFYLVLKWKMRS</sequence>
<dbReference type="InterPro" id="IPR043926">
    <property type="entry name" value="ABCG_dom"/>
</dbReference>
<keyword evidence="5" id="KW-0547">Nucleotide-binding</keyword>
<evidence type="ECO:0000256" key="7">
    <source>
        <dbReference type="ARBA" id="ARBA00022989"/>
    </source>
</evidence>
<dbReference type="PANTHER" id="PTHR48041:SF105">
    <property type="entry name" value="FI02074P"/>
    <property type="match status" value="1"/>
</dbReference>
<dbReference type="EMBL" id="OV725080">
    <property type="protein sequence ID" value="CAH1399800.1"/>
    <property type="molecule type" value="Genomic_DNA"/>
</dbReference>
<keyword evidence="12" id="KW-1185">Reference proteome</keyword>
<dbReference type="PANTHER" id="PTHR48041">
    <property type="entry name" value="ABC TRANSPORTER G FAMILY MEMBER 28"/>
    <property type="match status" value="1"/>
</dbReference>
<feature type="transmembrane region" description="Helical" evidence="9">
    <location>
        <begin position="322"/>
        <end position="343"/>
    </location>
</feature>
<keyword evidence="3" id="KW-0813">Transport</keyword>
<dbReference type="AlphaFoldDB" id="A0A9P0HD74"/>
<dbReference type="PROSITE" id="PS00211">
    <property type="entry name" value="ABC_TRANSPORTER_1"/>
    <property type="match status" value="1"/>
</dbReference>
<dbReference type="SUPFAM" id="SSF52540">
    <property type="entry name" value="P-loop containing nucleoside triphosphate hydrolases"/>
    <property type="match status" value="1"/>
</dbReference>
<feature type="domain" description="ABC transporter" evidence="10">
    <location>
        <begin position="3"/>
        <end position="230"/>
    </location>
</feature>
<dbReference type="GO" id="GO:0005524">
    <property type="term" value="F:ATP binding"/>
    <property type="evidence" value="ECO:0007669"/>
    <property type="project" value="UniProtKB-KW"/>
</dbReference>